<sequence length="148" mass="16494">MGAVSDADGMCILYTEEEWHSYSDIDFKPVEGALRSPEAVHAIINIMREEINGLQALNAEMQKTIGKINRLNCGLVLAFTCETTPRMKRVQESMQKRIAFLKNDAPEGDLKNQAIKTAEQGIQLLNANLKLLNQYQQAAQSHGAYILS</sequence>
<reference evidence="1 2" key="1">
    <citation type="submission" date="2020-01" db="EMBL/GenBank/DDBJ databases">
        <title>Draft genome sequence of Cand. Neptunochlamydia vexilliferae K9.</title>
        <authorList>
            <person name="Schulz F."/>
            <person name="Koestlbacher S."/>
            <person name="Wascher F."/>
            <person name="Pizzetti I."/>
            <person name="Horn M."/>
        </authorList>
    </citation>
    <scope>NUCLEOTIDE SEQUENCE [LARGE SCALE GENOMIC DNA]</scope>
    <source>
        <strain evidence="1 2">K9</strain>
    </source>
</reference>
<dbReference type="EMBL" id="JAAEJV010000066">
    <property type="protein sequence ID" value="MBF5060039.1"/>
    <property type="molecule type" value="Genomic_DNA"/>
</dbReference>
<comment type="caution">
    <text evidence="1">The sequence shown here is derived from an EMBL/GenBank/DDBJ whole genome shotgun (WGS) entry which is preliminary data.</text>
</comment>
<accession>A0ABS0B1I3</accession>
<evidence type="ECO:0000313" key="2">
    <source>
        <dbReference type="Proteomes" id="UP001194714"/>
    </source>
</evidence>
<proteinExistence type="predicted"/>
<dbReference type="RefSeq" id="WP_194848370.1">
    <property type="nucleotide sequence ID" value="NZ_JAAEJV010000066.1"/>
</dbReference>
<gene>
    <name evidence="1" type="ORF">NEPTK9_001565</name>
</gene>
<organism evidence="1 2">
    <name type="scientific">Candidatus Neptunichlamydia vexilliferae</name>
    <dbReference type="NCBI Taxonomy" id="1651774"/>
    <lineage>
        <taxon>Bacteria</taxon>
        <taxon>Pseudomonadati</taxon>
        <taxon>Chlamydiota</taxon>
        <taxon>Chlamydiia</taxon>
        <taxon>Parachlamydiales</taxon>
        <taxon>Simkaniaceae</taxon>
        <taxon>Candidatus Neptunichlamydia</taxon>
    </lineage>
</organism>
<name>A0ABS0B1I3_9BACT</name>
<keyword evidence="2" id="KW-1185">Reference proteome</keyword>
<evidence type="ECO:0000313" key="1">
    <source>
        <dbReference type="EMBL" id="MBF5060039.1"/>
    </source>
</evidence>
<protein>
    <submittedName>
        <fullName evidence="1">Uncharacterized protein</fullName>
    </submittedName>
</protein>
<dbReference type="Proteomes" id="UP001194714">
    <property type="component" value="Unassembled WGS sequence"/>
</dbReference>